<name>A0A1M6FN50_9ACTN</name>
<dbReference type="STRING" id="1123357.SAMN02745244_01487"/>
<dbReference type="Proteomes" id="UP000184512">
    <property type="component" value="Unassembled WGS sequence"/>
</dbReference>
<keyword evidence="2" id="KW-1185">Reference proteome</keyword>
<dbReference type="RefSeq" id="WP_139280145.1">
    <property type="nucleotide sequence ID" value="NZ_FQZG01000022.1"/>
</dbReference>
<dbReference type="AlphaFoldDB" id="A0A1M6FN50"/>
<evidence type="ECO:0000313" key="2">
    <source>
        <dbReference type="Proteomes" id="UP000184512"/>
    </source>
</evidence>
<proteinExistence type="predicted"/>
<protein>
    <submittedName>
        <fullName evidence="1">Uncharacterized protein</fullName>
    </submittedName>
</protein>
<accession>A0A1M6FN50</accession>
<dbReference type="EMBL" id="FQZG01000022">
    <property type="protein sequence ID" value="SHI99095.1"/>
    <property type="molecule type" value="Genomic_DNA"/>
</dbReference>
<reference evidence="1 2" key="1">
    <citation type="submission" date="2016-11" db="EMBL/GenBank/DDBJ databases">
        <authorList>
            <person name="Jaros S."/>
            <person name="Januszkiewicz K."/>
            <person name="Wedrychowicz H."/>
        </authorList>
    </citation>
    <scope>NUCLEOTIDE SEQUENCE [LARGE SCALE GENOMIC DNA]</scope>
    <source>
        <strain evidence="1 2">DSM 12906</strain>
    </source>
</reference>
<organism evidence="1 2">
    <name type="scientific">Tessaracoccus bendigoensis DSM 12906</name>
    <dbReference type="NCBI Taxonomy" id="1123357"/>
    <lineage>
        <taxon>Bacteria</taxon>
        <taxon>Bacillati</taxon>
        <taxon>Actinomycetota</taxon>
        <taxon>Actinomycetes</taxon>
        <taxon>Propionibacteriales</taxon>
        <taxon>Propionibacteriaceae</taxon>
        <taxon>Tessaracoccus</taxon>
    </lineage>
</organism>
<sequence>MLRVWGVVAHAGVVLPRLLADRIGLTVGLRAVVARRDFTPRRDRGRLLTDAVAALTAGASYLLDVEALTRQEALFGSGGAASDTTVLRALDELACRIVAHGLPD</sequence>
<gene>
    <name evidence="1" type="ORF">SAMN02745244_01487</name>
</gene>
<evidence type="ECO:0000313" key="1">
    <source>
        <dbReference type="EMBL" id="SHI99095.1"/>
    </source>
</evidence>